<protein>
    <recommendedName>
        <fullName evidence="1">Bro-N domain-containing protein</fullName>
    </recommendedName>
</protein>
<dbReference type="Proteomes" id="UP000014028">
    <property type="component" value="Unassembled WGS sequence"/>
</dbReference>
<evidence type="ECO:0000313" key="3">
    <source>
        <dbReference type="Proteomes" id="UP000014028"/>
    </source>
</evidence>
<dbReference type="RefSeq" id="WP_016121854.1">
    <property type="nucleotide sequence ID" value="NZ_KB976822.1"/>
</dbReference>
<dbReference type="Pfam" id="PF02498">
    <property type="entry name" value="Bro-N"/>
    <property type="match status" value="1"/>
</dbReference>
<dbReference type="SMART" id="SM01040">
    <property type="entry name" value="Bro-N"/>
    <property type="match status" value="1"/>
</dbReference>
<reference evidence="2 3" key="1">
    <citation type="submission" date="2012-12" db="EMBL/GenBank/DDBJ databases">
        <title>The Genome Sequence of Bacillus cereus VD184.</title>
        <authorList>
            <consortium name="The Broad Institute Genome Sequencing Platform"/>
            <consortium name="The Broad Institute Genome Sequencing Center for Infectious Disease"/>
            <person name="Feldgarden M."/>
            <person name="Van der Auwera G.A."/>
            <person name="Mahillon J."/>
            <person name="Duprez V."/>
            <person name="Timmery S."/>
            <person name="Mattelet C."/>
            <person name="Dierick K."/>
            <person name="Sun M."/>
            <person name="Yu Z."/>
            <person name="Zhu L."/>
            <person name="Hu X."/>
            <person name="Shank E.B."/>
            <person name="Swiecicka I."/>
            <person name="Hansen B.M."/>
            <person name="Andrup L."/>
            <person name="Walker B."/>
            <person name="Young S.K."/>
            <person name="Zeng Q."/>
            <person name="Gargeya S."/>
            <person name="Fitzgerald M."/>
            <person name="Haas B."/>
            <person name="Abouelleil A."/>
            <person name="Alvarado L."/>
            <person name="Arachchi H.M."/>
            <person name="Berlin A.M."/>
            <person name="Chapman S.B."/>
            <person name="Dewar J."/>
            <person name="Goldberg J."/>
            <person name="Griggs A."/>
            <person name="Gujja S."/>
            <person name="Hansen M."/>
            <person name="Howarth C."/>
            <person name="Imamovic A."/>
            <person name="Larimer J."/>
            <person name="McCowan C."/>
            <person name="Murphy C."/>
            <person name="Neiman D."/>
            <person name="Pearson M."/>
            <person name="Priest M."/>
            <person name="Roberts A."/>
            <person name="Saif S."/>
            <person name="Shea T."/>
            <person name="Sisk P."/>
            <person name="Sykes S."/>
            <person name="Wortman J."/>
            <person name="Nusbaum C."/>
            <person name="Birren B."/>
        </authorList>
    </citation>
    <scope>NUCLEOTIDE SEQUENCE [LARGE SCALE GENOMIC DNA]</scope>
    <source>
        <strain evidence="2 3">VD184</strain>
    </source>
</reference>
<evidence type="ECO:0000259" key="1">
    <source>
        <dbReference type="PROSITE" id="PS51750"/>
    </source>
</evidence>
<comment type="caution">
    <text evidence="2">The sequence shown here is derived from an EMBL/GenBank/DDBJ whole genome shotgun (WGS) entry which is preliminary data.</text>
</comment>
<gene>
    <name evidence="2" type="ORF">IKC_05130</name>
</gene>
<dbReference type="PROSITE" id="PS51750">
    <property type="entry name" value="BRO_N"/>
    <property type="match status" value="1"/>
</dbReference>
<dbReference type="EMBL" id="AHFK01000022">
    <property type="protein sequence ID" value="EOQ18629.1"/>
    <property type="molecule type" value="Genomic_DNA"/>
</dbReference>
<organism evidence="2 3">
    <name type="scientific">Bacillus cereus VD184</name>
    <dbReference type="NCBI Taxonomy" id="1053242"/>
    <lineage>
        <taxon>Bacteria</taxon>
        <taxon>Bacillati</taxon>
        <taxon>Bacillota</taxon>
        <taxon>Bacilli</taxon>
        <taxon>Bacillales</taxon>
        <taxon>Bacillaceae</taxon>
        <taxon>Bacillus</taxon>
        <taxon>Bacillus cereus group</taxon>
    </lineage>
</organism>
<sequence>MNQTQIKKFNHAMFGELQVLVKDGKEYLPATDVATTMEYAKPHKAVTDHCDDDGALTWGVIDRLGRKQQKKFITIGNVSRLIIAASKQSKNSLIKEKAKQYERWIFDEVIPSIHKYGAYMTDQVLEQSVSNPDFAIGLLTKLKEEKQKLVAAQRQIEQQRQKVLFAGSVSAAETSILVRGLAKILRQNGVDTGEKRLFKWLRENGYLVKKKGVDYNSPTQYSAELGLFETDETTITRSSGKIELRITPKVTGKGQLYFINKFLGENQTA</sequence>
<dbReference type="AlphaFoldDB" id="A0A9W5VUT2"/>
<dbReference type="Pfam" id="PF03374">
    <property type="entry name" value="ANT"/>
    <property type="match status" value="1"/>
</dbReference>
<dbReference type="PANTHER" id="PTHR36180">
    <property type="entry name" value="DNA-BINDING PROTEIN-RELATED-RELATED"/>
    <property type="match status" value="1"/>
</dbReference>
<dbReference type="GO" id="GO:0003677">
    <property type="term" value="F:DNA binding"/>
    <property type="evidence" value="ECO:0007669"/>
    <property type="project" value="InterPro"/>
</dbReference>
<name>A0A9W5VUT2_BACCE</name>
<accession>A0A9W5VUT2</accession>
<dbReference type="InterPro" id="IPR005039">
    <property type="entry name" value="Ant_C"/>
</dbReference>
<proteinExistence type="predicted"/>
<dbReference type="InterPro" id="IPR003497">
    <property type="entry name" value="BRO_N_domain"/>
</dbReference>
<dbReference type="PANTHER" id="PTHR36180:SF2">
    <property type="entry name" value="BRO FAMILY PROTEIN"/>
    <property type="match status" value="1"/>
</dbReference>
<feature type="domain" description="Bro-N" evidence="1">
    <location>
        <begin position="1"/>
        <end position="117"/>
    </location>
</feature>
<evidence type="ECO:0000313" key="2">
    <source>
        <dbReference type="EMBL" id="EOQ18629.1"/>
    </source>
</evidence>